<dbReference type="InterPro" id="IPR012878">
    <property type="entry name" value="Beta-AFase-like_GH127_cat"/>
</dbReference>
<gene>
    <name evidence="5" type="ORF">AUN14_18435</name>
    <name evidence="4" type="ORF">FZI19_19800</name>
</gene>
<dbReference type="RefSeq" id="WP_075193913.1">
    <property type="nucleotide sequence ID" value="NZ_JADKNN010000011.1"/>
</dbReference>
<dbReference type="InterPro" id="IPR008928">
    <property type="entry name" value="6-hairpin_glycosidase_sf"/>
</dbReference>
<dbReference type="PANTHER" id="PTHR43465">
    <property type="entry name" value="DUF1680 DOMAIN PROTEIN (AFU_ORTHOLOGUE AFUA_1G08910)"/>
    <property type="match status" value="1"/>
</dbReference>
<dbReference type="InterPro" id="IPR049174">
    <property type="entry name" value="Beta-AFase-like"/>
</dbReference>
<dbReference type="Pfam" id="PF20737">
    <property type="entry name" value="Glyco_hydro127C"/>
    <property type="match status" value="1"/>
</dbReference>
<organism evidence="5 6">
    <name type="scientific">Cronobacter muytjensii</name>
    <dbReference type="NCBI Taxonomy" id="413501"/>
    <lineage>
        <taxon>Bacteria</taxon>
        <taxon>Pseudomonadati</taxon>
        <taxon>Pseudomonadota</taxon>
        <taxon>Gammaproteobacteria</taxon>
        <taxon>Enterobacterales</taxon>
        <taxon>Enterobacteriaceae</taxon>
        <taxon>Cronobacter</taxon>
    </lineage>
</organism>
<comment type="caution">
    <text evidence="5">The sequence shown here is derived from an EMBL/GenBank/DDBJ whole genome shotgun (WGS) entry which is preliminary data.</text>
</comment>
<dbReference type="Pfam" id="PF07944">
    <property type="entry name" value="Beta-AFase-like_GH127_cat"/>
    <property type="match status" value="1"/>
</dbReference>
<dbReference type="Pfam" id="PF20736">
    <property type="entry name" value="Glyco_hydro127M"/>
    <property type="match status" value="1"/>
</dbReference>
<evidence type="ECO:0000259" key="3">
    <source>
        <dbReference type="Pfam" id="PF20737"/>
    </source>
</evidence>
<feature type="domain" description="Non-reducing end beta-L-arabinofuranosidase-like GH127 middle" evidence="2">
    <location>
        <begin position="441"/>
        <end position="535"/>
    </location>
</feature>
<proteinExistence type="predicted"/>
<dbReference type="EMBL" id="WAGD01000077">
    <property type="protein sequence ID" value="KAB0872739.1"/>
    <property type="molecule type" value="Genomic_DNA"/>
</dbReference>
<dbReference type="GO" id="GO:0016787">
    <property type="term" value="F:hydrolase activity"/>
    <property type="evidence" value="ECO:0007669"/>
    <property type="project" value="UniProtKB-KW"/>
</dbReference>
<evidence type="ECO:0000313" key="7">
    <source>
        <dbReference type="Proteomes" id="UP000469927"/>
    </source>
</evidence>
<dbReference type="Proteomes" id="UP000469927">
    <property type="component" value="Unassembled WGS sequence"/>
</dbReference>
<evidence type="ECO:0000313" key="5">
    <source>
        <dbReference type="EMBL" id="PUX09956.1"/>
    </source>
</evidence>
<evidence type="ECO:0000259" key="1">
    <source>
        <dbReference type="Pfam" id="PF07944"/>
    </source>
</evidence>
<dbReference type="InterPro" id="IPR049046">
    <property type="entry name" value="Beta-AFase-like_GH127_middle"/>
</dbReference>
<dbReference type="OrthoDB" id="9757939at2"/>
<evidence type="ECO:0000313" key="6">
    <source>
        <dbReference type="Proteomes" id="UP000244378"/>
    </source>
</evidence>
<reference evidence="4 7" key="2">
    <citation type="submission" date="2019-08" db="EMBL/GenBank/DDBJ databases">
        <title>Prevalence, distribution, and phylogeny of type two toxin-antitoxin genes possessed by Cronobacter species where C. sakazakii homologs follow sequence type lineages.</title>
        <authorList>
            <person name="Finkelstein S."/>
            <person name="Negrete F."/>
            <person name="Jang H."/>
            <person name="Gopinath G.R."/>
            <person name="Tall B.D."/>
        </authorList>
    </citation>
    <scope>NUCLEOTIDE SEQUENCE [LARGE SCALE GENOMIC DNA]</scope>
    <source>
        <strain evidence="4 7">MOD1_GK1257</strain>
    </source>
</reference>
<name>A0A2T7AM00_9ENTR</name>
<protein>
    <submittedName>
        <fullName evidence="5">Glycoside hydrolase family 127 protein</fullName>
    </submittedName>
</protein>
<dbReference type="AlphaFoldDB" id="A0A2T7AM00"/>
<dbReference type="GO" id="GO:0005975">
    <property type="term" value="P:carbohydrate metabolic process"/>
    <property type="evidence" value="ECO:0007669"/>
    <property type="project" value="InterPro"/>
</dbReference>
<accession>A0A2T7AM00</accession>
<keyword evidence="5" id="KW-0378">Hydrolase</keyword>
<keyword evidence="7" id="KW-1185">Reference proteome</keyword>
<dbReference type="EMBL" id="MSAE01000042">
    <property type="protein sequence ID" value="PUX09956.1"/>
    <property type="molecule type" value="Genomic_DNA"/>
</dbReference>
<reference evidence="5 6" key="1">
    <citation type="submission" date="2016-12" db="EMBL/GenBank/DDBJ databases">
        <title>Analysis of the Molecular Diversity Among Cronobacter Species Isolated from Filth Flies Using a Pan Genomic DNA Microarray.</title>
        <authorList>
            <person name="Pava-Ripoll M."/>
            <person name="Tall B."/>
            <person name="Farber J."/>
            <person name="Fanning S."/>
            <person name="Lehner A."/>
            <person name="Stephan R."/>
            <person name="Pagotto F."/>
            <person name="Iverson C."/>
            <person name="Ziobro G."/>
            <person name="Miller A."/>
            <person name="Pearson R."/>
            <person name="Yan Q."/>
            <person name="Kim M."/>
            <person name="Jeong S."/>
            <person name="Park J."/>
            <person name="Jun S."/>
            <person name="Choi H."/>
            <person name="Chung T."/>
            <person name="Yoo Y."/>
            <person name="Park E."/>
            <person name="Hwang S."/>
            <person name="Lee B."/>
            <person name="Sathyamoorthy V."/>
            <person name="Carter L."/>
            <person name="Mammel M."/>
            <person name="Jackson S."/>
            <person name="Kothary M."/>
            <person name="Patel I."/>
            <person name="Grim C."/>
            <person name="Gopinath G."/>
            <person name="Gangiredla J."/>
            <person name="Chase H."/>
        </authorList>
    </citation>
    <scope>NUCLEOTIDE SEQUENCE [LARGE SCALE GENOMIC DNA]</scope>
    <source>
        <strain evidence="5 6">MOD1-Md1s</strain>
    </source>
</reference>
<feature type="domain" description="Non-reducing end beta-L-arabinofuranosidase-like GH127 catalytic" evidence="1">
    <location>
        <begin position="15"/>
        <end position="430"/>
    </location>
</feature>
<evidence type="ECO:0000313" key="4">
    <source>
        <dbReference type="EMBL" id="KAB0872739.1"/>
    </source>
</evidence>
<dbReference type="Proteomes" id="UP000244378">
    <property type="component" value="Unassembled WGS sequence"/>
</dbReference>
<sequence>MTQPDVREMDLHHLKITDPFLGQYQQLVRDVVIPYQWDALNDRLPEAEPSHAIANFRLAAGLDHGEFYGMVFQDSDVAKWLEAVAWSLCQKPDAELEKTADEVIALIAAAQCDDGYLNTYFTVKAPGERWTNLAECHELYCAGHMIEAGVAFWQATGKRHLLDVVCRLADHISDVFGPGENQLHGYPGHPEIELALMRLYDATQEPRYQALARYFIEQRGTQPHFYDIEYEKRGRTSYWNTYGPAWMVQDKAYSQAHQPLTEQDRAVGHAVRFVYLMAGVAHLARLSGDEEKRQACLRLWENMARRQLYITGGIGAQSSGEAFSSDYDLPNDTVYAESCASIGLMMFARRMLEMEGDSQYADVMERALYNTVLGGMALDGKHFFYVNPLEVHPKTLKFNHIYDHVKPVRQRWFGCACCPPNIARLLTSLGHYLYTAREDALFINLYIGNRVELPVGEGTLRLRVSGDFPWHEEVQIHIDSPQPVEHTLALRLPDWCDAPRVMLNGSPCEGDTRKSYLWLRRAWQEGDTLTLTLPMPVRRVYGNPLARHVAGKVAVQRGPLIYCLEEADNGSELHNLRLPATAAFREMPGKGIFARQVLIQAEGWRQASAEPESQPLWHYDRAPTEATPQTLTFIPWFSWANRGEGEMRVWVDERP</sequence>
<feature type="domain" description="Non-reducing end beta-L-arabinofuranosidase-like GH127 C-terminal" evidence="3">
    <location>
        <begin position="537"/>
        <end position="651"/>
    </location>
</feature>
<dbReference type="PANTHER" id="PTHR43465:SF2">
    <property type="entry name" value="DUF1680 DOMAIN PROTEIN (AFU_ORTHOLOGUE AFUA_1G08910)"/>
    <property type="match status" value="1"/>
</dbReference>
<dbReference type="InterPro" id="IPR049049">
    <property type="entry name" value="Beta-AFase-like_GH127_C"/>
</dbReference>
<dbReference type="SUPFAM" id="SSF48208">
    <property type="entry name" value="Six-hairpin glycosidases"/>
    <property type="match status" value="1"/>
</dbReference>
<evidence type="ECO:0000259" key="2">
    <source>
        <dbReference type="Pfam" id="PF20736"/>
    </source>
</evidence>